<proteinExistence type="predicted"/>
<reference evidence="1 2" key="1">
    <citation type="submission" date="2017-06" db="EMBL/GenBank/DDBJ databases">
        <title>Novel microbial phyla capable of carbon fixation and sulfur reduction in deep-sea sediments.</title>
        <authorList>
            <person name="Huang J."/>
            <person name="Baker B."/>
            <person name="Wang Y."/>
        </authorList>
    </citation>
    <scope>NUCLEOTIDE SEQUENCE [LARGE SCALE GENOMIC DNA]</scope>
    <source>
        <strain evidence="1">B3_LCP</strain>
    </source>
</reference>
<sequence>MIKSLLKYFVMSFLGLLLAGISLVVAGNLEGYYTEEQVRSYDPKLGRDKVTIRKTFYAGDRWRKDEGWYGVTIARFDLDRIYVLDVTAETYVEITPEFLQNFASEGLSAFGRPTGVEGEYDFPEDLFVRTDATKDIGLWECYQVTTNPKYRTERSPYVVFWYTTDIDFPVQIYGEQLKQIFGDSPEVNKLFSRLNEFPGYPVRTEANIPNGNVVTILTKIERVTNMDPELFEVPKKYTKVDFPD</sequence>
<organism evidence="1 2">
    <name type="scientific">candidate division LCP-89 bacterium B3_LCP</name>
    <dbReference type="NCBI Taxonomy" id="2012998"/>
    <lineage>
        <taxon>Bacteria</taxon>
        <taxon>Pseudomonadati</taxon>
        <taxon>Bacteria division LCP-89</taxon>
    </lineage>
</organism>
<dbReference type="AlphaFoldDB" id="A0A532UZW4"/>
<accession>A0A532UZW4</accession>
<evidence type="ECO:0000313" key="1">
    <source>
        <dbReference type="EMBL" id="TKJ40468.1"/>
    </source>
</evidence>
<gene>
    <name evidence="1" type="ORF">CEE37_09145</name>
</gene>
<comment type="caution">
    <text evidence="1">The sequence shown here is derived from an EMBL/GenBank/DDBJ whole genome shotgun (WGS) entry which is preliminary data.</text>
</comment>
<protein>
    <recommendedName>
        <fullName evidence="3">DUF4412 domain-containing protein</fullName>
    </recommendedName>
</protein>
<evidence type="ECO:0000313" key="2">
    <source>
        <dbReference type="Proteomes" id="UP000319619"/>
    </source>
</evidence>
<name>A0A532UZW4_UNCL8</name>
<dbReference type="Proteomes" id="UP000319619">
    <property type="component" value="Unassembled WGS sequence"/>
</dbReference>
<dbReference type="EMBL" id="NJBN01000005">
    <property type="protein sequence ID" value="TKJ40468.1"/>
    <property type="molecule type" value="Genomic_DNA"/>
</dbReference>
<evidence type="ECO:0008006" key="3">
    <source>
        <dbReference type="Google" id="ProtNLM"/>
    </source>
</evidence>